<dbReference type="KEGG" id="pbf:CFX0092_A1233"/>
<protein>
    <submittedName>
        <fullName evidence="3">Anti-sigma factor</fullName>
    </submittedName>
</protein>
<dbReference type="PANTHER" id="PTHR35526:SF3">
    <property type="entry name" value="ANTI-SIGMA-F FACTOR RSBW"/>
    <property type="match status" value="1"/>
</dbReference>
<accession>A0A160SZT0</accession>
<dbReference type="OrthoDB" id="163538at2"/>
<evidence type="ECO:0000313" key="3">
    <source>
        <dbReference type="EMBL" id="CUS03111.2"/>
    </source>
</evidence>
<dbReference type="CDD" id="cd16936">
    <property type="entry name" value="HATPase_RsbW-like"/>
    <property type="match status" value="1"/>
</dbReference>
<evidence type="ECO:0000313" key="4">
    <source>
        <dbReference type="Proteomes" id="UP000215027"/>
    </source>
</evidence>
<organism evidence="3 4">
    <name type="scientific">Candidatus Promineifilum breve</name>
    <dbReference type="NCBI Taxonomy" id="1806508"/>
    <lineage>
        <taxon>Bacteria</taxon>
        <taxon>Bacillati</taxon>
        <taxon>Chloroflexota</taxon>
        <taxon>Ardenticatenia</taxon>
        <taxon>Candidatus Promineifilales</taxon>
        <taxon>Candidatus Promineifilaceae</taxon>
        <taxon>Candidatus Promineifilum</taxon>
    </lineage>
</organism>
<sequence>MGKEHVLTVPGRYKEIKRICEFIAAGAAKAGFDEATIFHMELCCDEASTNIIEHAYGQEGAGDIVISYSVSSDDFTIVMRDNGEAFDPGAVPPPPAFAHNTASADELTSKLRIGGLGLHFIRNLMDEVHFTSDQRQGNRLTMVKKLNAQ</sequence>
<evidence type="ECO:0000256" key="1">
    <source>
        <dbReference type="ARBA" id="ARBA00022527"/>
    </source>
</evidence>
<feature type="domain" description="Histidine kinase/HSP90-like ATPase" evidence="2">
    <location>
        <begin position="12"/>
        <end position="144"/>
    </location>
</feature>
<keyword evidence="1" id="KW-0723">Serine/threonine-protein kinase</keyword>
<keyword evidence="4" id="KW-1185">Reference proteome</keyword>
<reference evidence="3" key="1">
    <citation type="submission" date="2016-01" db="EMBL/GenBank/DDBJ databases">
        <authorList>
            <person name="Mcilroy J.S."/>
            <person name="Karst M S."/>
            <person name="Albertsen M."/>
        </authorList>
    </citation>
    <scope>NUCLEOTIDE SEQUENCE</scope>
    <source>
        <strain evidence="3">Cfx-K</strain>
    </source>
</reference>
<dbReference type="PANTHER" id="PTHR35526">
    <property type="entry name" value="ANTI-SIGMA-F FACTOR RSBW-RELATED"/>
    <property type="match status" value="1"/>
</dbReference>
<keyword evidence="1" id="KW-0808">Transferase</keyword>
<dbReference type="Pfam" id="PF13581">
    <property type="entry name" value="HATPase_c_2"/>
    <property type="match status" value="1"/>
</dbReference>
<keyword evidence="1" id="KW-0418">Kinase</keyword>
<dbReference type="InterPro" id="IPR050267">
    <property type="entry name" value="Anti-sigma-factor_SerPK"/>
</dbReference>
<dbReference type="RefSeq" id="WP_095042649.1">
    <property type="nucleotide sequence ID" value="NZ_LN890655.1"/>
</dbReference>
<dbReference type="Gene3D" id="3.30.565.10">
    <property type="entry name" value="Histidine kinase-like ATPase, C-terminal domain"/>
    <property type="match status" value="1"/>
</dbReference>
<dbReference type="Proteomes" id="UP000215027">
    <property type="component" value="Chromosome I"/>
</dbReference>
<dbReference type="EMBL" id="LN890655">
    <property type="protein sequence ID" value="CUS03111.2"/>
    <property type="molecule type" value="Genomic_DNA"/>
</dbReference>
<proteinExistence type="predicted"/>
<dbReference type="InterPro" id="IPR036890">
    <property type="entry name" value="HATPase_C_sf"/>
</dbReference>
<gene>
    <name evidence="3" type="ORF">CFX0092_A1233</name>
</gene>
<dbReference type="InterPro" id="IPR003594">
    <property type="entry name" value="HATPase_dom"/>
</dbReference>
<name>A0A160SZT0_9CHLR</name>
<evidence type="ECO:0000259" key="2">
    <source>
        <dbReference type="Pfam" id="PF13581"/>
    </source>
</evidence>
<dbReference type="SUPFAM" id="SSF55874">
    <property type="entry name" value="ATPase domain of HSP90 chaperone/DNA topoisomerase II/histidine kinase"/>
    <property type="match status" value="1"/>
</dbReference>
<dbReference type="AlphaFoldDB" id="A0A160SZT0"/>
<dbReference type="GO" id="GO:0004674">
    <property type="term" value="F:protein serine/threonine kinase activity"/>
    <property type="evidence" value="ECO:0007669"/>
    <property type="project" value="UniProtKB-KW"/>
</dbReference>